<sequence length="169" mass="19321">MLEEHAKVAELIRQAGGINGRRKLQKIVYILQKLGVPFYETYHFQVHGPYSEELSLQLEELCDFGFLNESWDSENGQVAYSLTHGGEEFLNGHGHLLPDLSPIAEKLLAQQNSFLELTAAMLYFDTLPTEKVIEKVQSLYREMKHEQIRSAMDYIATLRGTRSEFQTVG</sequence>
<protein>
    <submittedName>
        <fullName evidence="1">Uncharacterized protein YwgA</fullName>
    </submittedName>
</protein>
<accession>A0ABS2QBN2</accession>
<gene>
    <name evidence="1" type="ORF">JOC27_002517</name>
</gene>
<name>A0ABS2QBN2_9BACL</name>
<keyword evidence="2" id="KW-1185">Reference proteome</keyword>
<evidence type="ECO:0000313" key="2">
    <source>
        <dbReference type="Proteomes" id="UP000823201"/>
    </source>
</evidence>
<dbReference type="Proteomes" id="UP000823201">
    <property type="component" value="Unassembled WGS sequence"/>
</dbReference>
<reference evidence="1 2" key="1">
    <citation type="submission" date="2021-01" db="EMBL/GenBank/DDBJ databases">
        <title>Genomic Encyclopedia of Type Strains, Phase IV (KMG-IV): sequencing the most valuable type-strain genomes for metagenomic binning, comparative biology and taxonomic classification.</title>
        <authorList>
            <person name="Goeker M."/>
        </authorList>
    </citation>
    <scope>NUCLEOTIDE SEQUENCE [LARGE SCALE GENOMIC DNA]</scope>
    <source>
        <strain evidence="1 2">DSM 100968</strain>
    </source>
</reference>
<comment type="caution">
    <text evidence="1">The sequence shown here is derived from an EMBL/GenBank/DDBJ whole genome shotgun (WGS) entry which is preliminary data.</text>
</comment>
<dbReference type="EMBL" id="JAFBEV010000032">
    <property type="protein sequence ID" value="MBM7659041.1"/>
    <property type="molecule type" value="Genomic_DNA"/>
</dbReference>
<evidence type="ECO:0000313" key="1">
    <source>
        <dbReference type="EMBL" id="MBM7659041.1"/>
    </source>
</evidence>
<proteinExistence type="predicted"/>
<organism evidence="1 2">
    <name type="scientific">Sporolactobacillus spathodeae</name>
    <dbReference type="NCBI Taxonomy" id="1465502"/>
    <lineage>
        <taxon>Bacteria</taxon>
        <taxon>Bacillati</taxon>
        <taxon>Bacillota</taxon>
        <taxon>Bacilli</taxon>
        <taxon>Bacillales</taxon>
        <taxon>Sporolactobacillaceae</taxon>
        <taxon>Sporolactobacillus</taxon>
    </lineage>
</organism>
<dbReference type="RefSeq" id="WP_205007586.1">
    <property type="nucleotide sequence ID" value="NZ_CBCRXA010000017.1"/>
</dbReference>